<reference evidence="1 2" key="1">
    <citation type="journal article" date="2016" name="Nat. Commun.">
        <title>Thousands of microbial genomes shed light on interconnected biogeochemical processes in an aquifer system.</title>
        <authorList>
            <person name="Anantharaman K."/>
            <person name="Brown C.T."/>
            <person name="Hug L.A."/>
            <person name="Sharon I."/>
            <person name="Castelle C.J."/>
            <person name="Probst A.J."/>
            <person name="Thomas B.C."/>
            <person name="Singh A."/>
            <person name="Wilkins M.J."/>
            <person name="Karaoz U."/>
            <person name="Brodie E.L."/>
            <person name="Williams K.H."/>
            <person name="Hubbard S.S."/>
            <person name="Banfield J.F."/>
        </authorList>
    </citation>
    <scope>NUCLEOTIDE SEQUENCE [LARGE SCALE GENOMIC DNA]</scope>
</reference>
<accession>A0A1F7JBT2</accession>
<proteinExistence type="predicted"/>
<dbReference type="EMBL" id="MGAV01000025">
    <property type="protein sequence ID" value="OGK53066.1"/>
    <property type="molecule type" value="Genomic_DNA"/>
</dbReference>
<organism evidence="1 2">
    <name type="scientific">Candidatus Roizmanbacteria bacterium RIFCSPLOWO2_02_FULL_36_11</name>
    <dbReference type="NCBI Taxonomy" id="1802071"/>
    <lineage>
        <taxon>Bacteria</taxon>
        <taxon>Candidatus Roizmaniibacteriota</taxon>
    </lineage>
</organism>
<evidence type="ECO:0000313" key="2">
    <source>
        <dbReference type="Proteomes" id="UP000177418"/>
    </source>
</evidence>
<dbReference type="Proteomes" id="UP000177418">
    <property type="component" value="Unassembled WGS sequence"/>
</dbReference>
<sequence length="228" mass="24874">MFHASGTHALNMDSQQYRIQGGNINIGAKDSTSQTFNLSTTLGQTAASQFEAQGYLIKAGFQYIHSIIPFTFAVSNGQISLGNIKPNTPSKATVKLTVSFGGAGEYQVSAAENGPLRTLDGTNIIPDTQCNGESEKCTEIKAARWNSQKAYGFGYSIKGDDIPSDFISPDHYRPFADGLQNEKPVIIMQSDNVIKKRESEITFKTNISRSQQIGIYQTIINFVAIPSF</sequence>
<protein>
    <submittedName>
        <fullName evidence="1">Uncharacterized protein</fullName>
    </submittedName>
</protein>
<gene>
    <name evidence="1" type="ORF">A3H78_00060</name>
</gene>
<comment type="caution">
    <text evidence="1">The sequence shown here is derived from an EMBL/GenBank/DDBJ whole genome shotgun (WGS) entry which is preliminary data.</text>
</comment>
<name>A0A1F7JBT2_9BACT</name>
<evidence type="ECO:0000313" key="1">
    <source>
        <dbReference type="EMBL" id="OGK53066.1"/>
    </source>
</evidence>
<dbReference type="AlphaFoldDB" id="A0A1F7JBT2"/>